<protein>
    <submittedName>
        <fullName evidence="3">Rodlin</fullName>
    </submittedName>
</protein>
<accession>A0ABT2CH30</accession>
<dbReference type="EMBL" id="JANUGQ010000010">
    <property type="protein sequence ID" value="MCS0636727.1"/>
    <property type="molecule type" value="Genomic_DNA"/>
</dbReference>
<gene>
    <name evidence="3" type="ORF">NX801_13865</name>
</gene>
<feature type="chain" id="PRO_5047254511" evidence="2">
    <location>
        <begin position="26"/>
        <end position="126"/>
    </location>
</feature>
<evidence type="ECO:0000313" key="4">
    <source>
        <dbReference type="Proteomes" id="UP001431313"/>
    </source>
</evidence>
<evidence type="ECO:0000313" key="3">
    <source>
        <dbReference type="EMBL" id="MCS0636727.1"/>
    </source>
</evidence>
<sequence length="126" mass="12408">MIKKVLAAAGVAAVVLGVCAPAATAADDDGTTTKNGNGSSQVYGNTVTGGTQSPQLGLVQGSLNKPCVGVPLDASVQNILLINIGVQDLLNDTQNQTCTENSTADKGDAALSHLLGNVASGNGSSD</sequence>
<dbReference type="NCBIfam" id="NF041022">
    <property type="entry name" value="rodlin_AB"/>
    <property type="match status" value="1"/>
</dbReference>
<dbReference type="Proteomes" id="UP001431313">
    <property type="component" value="Unassembled WGS sequence"/>
</dbReference>
<feature type="compositionally biased region" description="Polar residues" evidence="1">
    <location>
        <begin position="34"/>
        <end position="47"/>
    </location>
</feature>
<name>A0ABT2CH30_9ACTN</name>
<organism evidence="3 4">
    <name type="scientific">Streptomyces pyxinae</name>
    <dbReference type="NCBI Taxonomy" id="2970734"/>
    <lineage>
        <taxon>Bacteria</taxon>
        <taxon>Bacillati</taxon>
        <taxon>Actinomycetota</taxon>
        <taxon>Actinomycetes</taxon>
        <taxon>Kitasatosporales</taxon>
        <taxon>Streptomycetaceae</taxon>
        <taxon>Streptomyces</taxon>
    </lineage>
</organism>
<dbReference type="RefSeq" id="WP_258787988.1">
    <property type="nucleotide sequence ID" value="NZ_JANUGQ010000010.1"/>
</dbReference>
<comment type="caution">
    <text evidence="3">The sequence shown here is derived from an EMBL/GenBank/DDBJ whole genome shotgun (WGS) entry which is preliminary data.</text>
</comment>
<reference evidence="3" key="1">
    <citation type="submission" date="2022-08" db="EMBL/GenBank/DDBJ databases">
        <authorList>
            <person name="Somphong A."/>
            <person name="Phongsopitanun W."/>
        </authorList>
    </citation>
    <scope>NUCLEOTIDE SEQUENCE</scope>
    <source>
        <strain evidence="3">LP05-1</strain>
    </source>
</reference>
<dbReference type="InterPro" id="IPR047736">
    <property type="entry name" value="RdlA/B-like"/>
</dbReference>
<feature type="region of interest" description="Disordered" evidence="1">
    <location>
        <begin position="26"/>
        <end position="47"/>
    </location>
</feature>
<keyword evidence="4" id="KW-1185">Reference proteome</keyword>
<proteinExistence type="predicted"/>
<keyword evidence="2" id="KW-0732">Signal</keyword>
<feature type="signal peptide" evidence="2">
    <location>
        <begin position="1"/>
        <end position="25"/>
    </location>
</feature>
<dbReference type="Pfam" id="PF25848">
    <property type="entry name" value="Rodlin"/>
    <property type="match status" value="1"/>
</dbReference>
<evidence type="ECO:0000256" key="1">
    <source>
        <dbReference type="SAM" id="MobiDB-lite"/>
    </source>
</evidence>
<evidence type="ECO:0000256" key="2">
    <source>
        <dbReference type="SAM" id="SignalP"/>
    </source>
</evidence>